<feature type="region of interest" description="Disordered" evidence="1">
    <location>
        <begin position="1"/>
        <end position="20"/>
    </location>
</feature>
<reference evidence="2 3" key="1">
    <citation type="submission" date="2018-06" db="EMBL/GenBank/DDBJ databases">
        <title>Genomic Encyclopedia of Type Strains, Phase III (KMG-III): the genomes of soil and plant-associated and newly described type strains.</title>
        <authorList>
            <person name="Whitman W."/>
        </authorList>
    </citation>
    <scope>NUCLEOTIDE SEQUENCE [LARGE SCALE GENOMIC DNA]</scope>
    <source>
        <strain evidence="2 3">CGMCC 4.7090</strain>
    </source>
</reference>
<gene>
    <name evidence="2" type="ORF">B0I29_124118</name>
</gene>
<sequence>MTNAEPPVTLGFMAPSPEKLDPERCRRRQALLAALAQAKTVREPDPTQRMRGLRLRELIAARRRPAN</sequence>
<evidence type="ECO:0000313" key="3">
    <source>
        <dbReference type="Proteomes" id="UP000249341"/>
    </source>
</evidence>
<evidence type="ECO:0000313" key="2">
    <source>
        <dbReference type="EMBL" id="RAK27231.1"/>
    </source>
</evidence>
<organism evidence="2 3">
    <name type="scientific">Actinoplanes lutulentus</name>
    <dbReference type="NCBI Taxonomy" id="1287878"/>
    <lineage>
        <taxon>Bacteria</taxon>
        <taxon>Bacillati</taxon>
        <taxon>Actinomycetota</taxon>
        <taxon>Actinomycetes</taxon>
        <taxon>Micromonosporales</taxon>
        <taxon>Micromonosporaceae</taxon>
        <taxon>Actinoplanes</taxon>
    </lineage>
</organism>
<keyword evidence="3" id="KW-1185">Reference proteome</keyword>
<evidence type="ECO:0000256" key="1">
    <source>
        <dbReference type="SAM" id="MobiDB-lite"/>
    </source>
</evidence>
<proteinExistence type="predicted"/>
<dbReference type="EMBL" id="QLMJ01000024">
    <property type="protein sequence ID" value="RAK27231.1"/>
    <property type="molecule type" value="Genomic_DNA"/>
</dbReference>
<dbReference type="AlphaFoldDB" id="A0A327YZH8"/>
<name>A0A327YZH8_9ACTN</name>
<dbReference type="Proteomes" id="UP000249341">
    <property type="component" value="Unassembled WGS sequence"/>
</dbReference>
<comment type="caution">
    <text evidence="2">The sequence shown here is derived from an EMBL/GenBank/DDBJ whole genome shotgun (WGS) entry which is preliminary data.</text>
</comment>
<dbReference type="RefSeq" id="WP_111654160.1">
    <property type="nucleotide sequence ID" value="NZ_JACHWI010000005.1"/>
</dbReference>
<protein>
    <submittedName>
        <fullName evidence="2">Uncharacterized protein</fullName>
    </submittedName>
</protein>
<accession>A0A327YZH8</accession>